<feature type="transmembrane region" description="Helical" evidence="1">
    <location>
        <begin position="62"/>
        <end position="84"/>
    </location>
</feature>
<keyword evidence="1" id="KW-0472">Membrane</keyword>
<gene>
    <name evidence="2" type="ORF">PLXY2_LOCUS7843</name>
</gene>
<accession>A0A8S4F7T3</accession>
<feature type="transmembrane region" description="Helical" evidence="1">
    <location>
        <begin position="21"/>
        <end position="42"/>
    </location>
</feature>
<dbReference type="Proteomes" id="UP000653454">
    <property type="component" value="Unassembled WGS sequence"/>
</dbReference>
<evidence type="ECO:0000256" key="1">
    <source>
        <dbReference type="SAM" id="Phobius"/>
    </source>
</evidence>
<feature type="transmembrane region" description="Helical" evidence="1">
    <location>
        <begin position="96"/>
        <end position="117"/>
    </location>
</feature>
<keyword evidence="3" id="KW-1185">Reference proteome</keyword>
<reference evidence="2" key="1">
    <citation type="submission" date="2020-11" db="EMBL/GenBank/DDBJ databases">
        <authorList>
            <person name="Whiteford S."/>
        </authorList>
    </citation>
    <scope>NUCLEOTIDE SEQUENCE</scope>
</reference>
<keyword evidence="1" id="KW-1133">Transmembrane helix</keyword>
<proteinExistence type="predicted"/>
<protein>
    <submittedName>
        <fullName evidence="2">(diamondback moth) hypothetical protein</fullName>
    </submittedName>
</protein>
<dbReference type="PANTHER" id="PTHR36694">
    <property type="entry name" value="PASIFLORA 1, ISOFORM A-RELATED"/>
    <property type="match status" value="1"/>
</dbReference>
<feature type="transmembrane region" description="Helical" evidence="1">
    <location>
        <begin position="129"/>
        <end position="150"/>
    </location>
</feature>
<comment type="caution">
    <text evidence="2">The sequence shown here is derived from an EMBL/GenBank/DDBJ whole genome shotgun (WGS) entry which is preliminary data.</text>
</comment>
<evidence type="ECO:0000313" key="3">
    <source>
        <dbReference type="Proteomes" id="UP000653454"/>
    </source>
</evidence>
<dbReference type="AlphaFoldDB" id="A0A8S4F7T3"/>
<name>A0A8S4F7T3_PLUXY</name>
<keyword evidence="1" id="KW-0812">Transmembrane</keyword>
<evidence type="ECO:0000313" key="2">
    <source>
        <dbReference type="EMBL" id="CAG9123065.1"/>
    </source>
</evidence>
<dbReference type="EMBL" id="CAJHNJ030000028">
    <property type="protein sequence ID" value="CAG9123065.1"/>
    <property type="molecule type" value="Genomic_DNA"/>
</dbReference>
<sequence>MRFEWPSVTRCCCCLPLRIGVLVFGYLNLSFSLILAGIYIMLIHDRKTHSVILYHGALSENLPKELSLCIYLLEIIFSVLLLYGAHRKIPVYIKSFFYFTISTLAAAVLLAVVEVSINRRALYFSTEVLVVLFSGLCVQVYLSVLVYSLLAKTERAGPHHYENHLTQVVLGDFETSGPETATDELA</sequence>
<dbReference type="PANTHER" id="PTHR36694:SF11">
    <property type="entry name" value="LP21121P-RELATED"/>
    <property type="match status" value="1"/>
</dbReference>
<organism evidence="2 3">
    <name type="scientific">Plutella xylostella</name>
    <name type="common">Diamondback moth</name>
    <name type="synonym">Plutella maculipennis</name>
    <dbReference type="NCBI Taxonomy" id="51655"/>
    <lineage>
        <taxon>Eukaryota</taxon>
        <taxon>Metazoa</taxon>
        <taxon>Ecdysozoa</taxon>
        <taxon>Arthropoda</taxon>
        <taxon>Hexapoda</taxon>
        <taxon>Insecta</taxon>
        <taxon>Pterygota</taxon>
        <taxon>Neoptera</taxon>
        <taxon>Endopterygota</taxon>
        <taxon>Lepidoptera</taxon>
        <taxon>Glossata</taxon>
        <taxon>Ditrysia</taxon>
        <taxon>Yponomeutoidea</taxon>
        <taxon>Plutellidae</taxon>
        <taxon>Plutella</taxon>
    </lineage>
</organism>